<dbReference type="RefSeq" id="WP_002760351.1">
    <property type="nucleotide sequence ID" value="NZ_CP011339.1"/>
</dbReference>
<reference evidence="3 4" key="1">
    <citation type="journal article" date="2016" name="Stand. Genomic Sci.">
        <title>Complete genome sequence and genomic characterization of Microcystis panniformis FACHB 1757 by third-generation sequencing.</title>
        <authorList>
            <person name="Zhang J.Y."/>
            <person name="Guan R."/>
            <person name="Zhang H.J."/>
            <person name="Li H."/>
            <person name="Xiao P."/>
            <person name="Yu G.L."/>
            <person name="Du L."/>
            <person name="Cao D.M."/>
            <person name="Zhu B.C."/>
            <person name="Li R.H."/>
            <person name="Lu Z.H."/>
        </authorList>
    </citation>
    <scope>NUCLEOTIDE SEQUENCE [LARGE SCALE GENOMIC DNA]</scope>
    <source>
        <strain evidence="3 4">FACHB-1757</strain>
    </source>
</reference>
<keyword evidence="1" id="KW-0175">Coiled coil</keyword>
<dbReference type="EMBL" id="CP011339">
    <property type="protein sequence ID" value="AKV71031.1"/>
    <property type="molecule type" value="Genomic_DNA"/>
</dbReference>
<dbReference type="AlphaFoldDB" id="A0A0K1SAK2"/>
<feature type="transmembrane region" description="Helical" evidence="2">
    <location>
        <begin position="65"/>
        <end position="86"/>
    </location>
</feature>
<dbReference type="Proteomes" id="UP000068167">
    <property type="component" value="Chromosome"/>
</dbReference>
<evidence type="ECO:0000313" key="3">
    <source>
        <dbReference type="EMBL" id="AKV71031.1"/>
    </source>
</evidence>
<evidence type="ECO:0000256" key="2">
    <source>
        <dbReference type="SAM" id="Phobius"/>
    </source>
</evidence>
<dbReference type="SUPFAM" id="SSF57997">
    <property type="entry name" value="Tropomyosin"/>
    <property type="match status" value="1"/>
</dbReference>
<keyword evidence="2" id="KW-0472">Membrane</keyword>
<evidence type="ECO:0000313" key="4">
    <source>
        <dbReference type="Proteomes" id="UP000068167"/>
    </source>
</evidence>
<sequence>MTEERLDRIEGQLKRLEGDVHTIEGRLETLESNLQNIEKKLGDVINQIRELSLSIDTYQKADQQVVNLAFGLIVAATATIVIPAVFGK</sequence>
<proteinExistence type="predicted"/>
<dbReference type="KEGG" id="mpk:VL20_6271"/>
<feature type="coiled-coil region" evidence="1">
    <location>
        <begin position="6"/>
        <end position="54"/>
    </location>
</feature>
<accession>A0A0K1SAK2</accession>
<name>A0A0K1SAK2_9CHRO</name>
<keyword evidence="2" id="KW-0812">Transmembrane</keyword>
<dbReference type="PATRIC" id="fig|1638788.3.peg.6300"/>
<keyword evidence="2" id="KW-1133">Transmembrane helix</keyword>
<keyword evidence="4" id="KW-1185">Reference proteome</keyword>
<organism evidence="3 4">
    <name type="scientific">Microcystis panniformis FACHB-1757</name>
    <dbReference type="NCBI Taxonomy" id="1638788"/>
    <lineage>
        <taxon>Bacteria</taxon>
        <taxon>Bacillati</taxon>
        <taxon>Cyanobacteriota</taxon>
        <taxon>Cyanophyceae</taxon>
        <taxon>Oscillatoriophycideae</taxon>
        <taxon>Chroococcales</taxon>
        <taxon>Microcystaceae</taxon>
        <taxon>Microcystis</taxon>
    </lineage>
</organism>
<dbReference type="Gene3D" id="1.20.5.340">
    <property type="match status" value="1"/>
</dbReference>
<evidence type="ECO:0000256" key="1">
    <source>
        <dbReference type="SAM" id="Coils"/>
    </source>
</evidence>
<gene>
    <name evidence="3" type="ORF">VL20_6271</name>
</gene>
<protein>
    <submittedName>
        <fullName evidence="3">Uncharacterized protein</fullName>
    </submittedName>
</protein>